<organism evidence="4 6">
    <name type="scientific">Haemophilus parainfluenzae</name>
    <dbReference type="NCBI Taxonomy" id="729"/>
    <lineage>
        <taxon>Bacteria</taxon>
        <taxon>Pseudomonadati</taxon>
        <taxon>Pseudomonadota</taxon>
        <taxon>Gammaproteobacteria</taxon>
        <taxon>Pasteurellales</taxon>
        <taxon>Pasteurellaceae</taxon>
        <taxon>Haemophilus</taxon>
    </lineage>
</organism>
<dbReference type="AlphaFoldDB" id="A0AAQ0GWD3"/>
<sequence length="94" mass="11121">MEVIIDCSLLLDEEDFYTQLMKQVDFGEFFGRNLDAFWDYIGLLYEKKIIFLNYGSLPNDMILFVNKIINLINESNAEHKGIDKRYLISVEILF</sequence>
<evidence type="ECO:0000313" key="4">
    <source>
        <dbReference type="EMBL" id="RDE82108.1"/>
    </source>
</evidence>
<dbReference type="Proteomes" id="UP000253823">
    <property type="component" value="Unassembled WGS sequence"/>
</dbReference>
<dbReference type="Gene3D" id="3.30.370.10">
    <property type="entry name" value="Barstar-like"/>
    <property type="match status" value="1"/>
</dbReference>
<protein>
    <recommendedName>
        <fullName evidence="2">Barstar (barnase inhibitor) domain-containing protein</fullName>
    </recommendedName>
</protein>
<evidence type="ECO:0000313" key="6">
    <source>
        <dbReference type="Proteomes" id="UP000253823"/>
    </source>
</evidence>
<evidence type="ECO:0000256" key="1">
    <source>
        <dbReference type="ARBA" id="ARBA00006845"/>
    </source>
</evidence>
<gene>
    <name evidence="3" type="ORF">BBB48_10355</name>
    <name evidence="4" type="ORF">DPV95_10095</name>
</gene>
<evidence type="ECO:0000259" key="2">
    <source>
        <dbReference type="Pfam" id="PF01337"/>
    </source>
</evidence>
<feature type="domain" description="Barstar (barnase inhibitor)" evidence="2">
    <location>
        <begin position="3"/>
        <end position="41"/>
    </location>
</feature>
<dbReference type="Pfam" id="PF01337">
    <property type="entry name" value="Barstar"/>
    <property type="match status" value="1"/>
</dbReference>
<reference evidence="3 5" key="1">
    <citation type="submission" date="2016-06" db="EMBL/GenBank/DDBJ databases">
        <title>Simultaneous identification of Haemophilus influenzae and Haemophilus haemolyticus using TaqMan real-time PCR.</title>
        <authorList>
            <person name="Price E.P."/>
            <person name="Sarovich D.S."/>
            <person name="Harris T."/>
            <person name="Spargo J.C."/>
            <person name="Nosworthy E."/>
            <person name="Beissbarth J."/>
            <person name="Smith-Vaughan H.C."/>
        </authorList>
    </citation>
    <scope>NUCLEOTIDE SEQUENCE [LARGE SCALE GENOMIC DNA]</scope>
    <source>
        <strain evidence="3 5">ATCC 9796</strain>
    </source>
</reference>
<accession>A0AAQ0GWD3</accession>
<dbReference type="InterPro" id="IPR000468">
    <property type="entry name" value="Barstar"/>
</dbReference>
<evidence type="ECO:0000313" key="3">
    <source>
        <dbReference type="EMBL" id="OBY49467.1"/>
    </source>
</evidence>
<comment type="caution">
    <text evidence="4">The sequence shown here is derived from an EMBL/GenBank/DDBJ whole genome shotgun (WGS) entry which is preliminary data.</text>
</comment>
<dbReference type="EMBL" id="MAQD01000012">
    <property type="protein sequence ID" value="OBY49467.1"/>
    <property type="molecule type" value="Genomic_DNA"/>
</dbReference>
<dbReference type="EMBL" id="QEPT01000012">
    <property type="protein sequence ID" value="RDE82108.1"/>
    <property type="molecule type" value="Genomic_DNA"/>
</dbReference>
<dbReference type="InterPro" id="IPR035905">
    <property type="entry name" value="Barstar-like_sf"/>
</dbReference>
<proteinExistence type="inferred from homology"/>
<name>A0AAQ0GWD3_HAEPA</name>
<dbReference type="RefSeq" id="WP_065286356.1">
    <property type="nucleotide sequence ID" value="NZ_MAQD01000012.1"/>
</dbReference>
<evidence type="ECO:0000313" key="5">
    <source>
        <dbReference type="Proteomes" id="UP000092740"/>
    </source>
</evidence>
<dbReference type="Proteomes" id="UP000092740">
    <property type="component" value="Unassembled WGS sequence"/>
</dbReference>
<comment type="similarity">
    <text evidence="1">Belongs to the barstar family.</text>
</comment>
<reference evidence="4 6" key="2">
    <citation type="submission" date="2018-05" db="EMBL/GenBank/DDBJ databases">
        <title>Draft Genome Sequences for a Diverse set of 7 Haemophilus Species.</title>
        <authorList>
            <person name="Nichols M."/>
            <person name="Topaz N."/>
            <person name="Wang X."/>
            <person name="Wang X."/>
            <person name="Boxrud D."/>
        </authorList>
    </citation>
    <scope>NUCLEOTIDE SEQUENCE [LARGE SCALE GENOMIC DNA]</scope>
    <source>
        <strain evidence="4 6">C2006002596</strain>
    </source>
</reference>
<dbReference type="SUPFAM" id="SSF52038">
    <property type="entry name" value="Barstar-related"/>
    <property type="match status" value="1"/>
</dbReference>